<dbReference type="PANTHER" id="PTHR30255:SF2">
    <property type="entry name" value="SINGLE-STRANDED-DNA-SPECIFIC EXONUCLEASE RECJ"/>
    <property type="match status" value="1"/>
</dbReference>
<evidence type="ECO:0000256" key="5">
    <source>
        <dbReference type="ARBA" id="ARBA00022839"/>
    </source>
</evidence>
<keyword evidence="3" id="KW-0540">Nuclease</keyword>
<dbReference type="InterPro" id="IPR041122">
    <property type="entry name" value="RecJ_OB"/>
</dbReference>
<evidence type="ECO:0000256" key="3">
    <source>
        <dbReference type="ARBA" id="ARBA00022722"/>
    </source>
</evidence>
<dbReference type="InterPro" id="IPR018779">
    <property type="entry name" value="RecJ_C"/>
</dbReference>
<gene>
    <name evidence="10" type="primary">recJ</name>
    <name evidence="10" type="ORF">skT53_31210</name>
</gene>
<evidence type="ECO:0000256" key="1">
    <source>
        <dbReference type="ARBA" id="ARBA00005915"/>
    </source>
</evidence>
<dbReference type="PANTHER" id="PTHR30255">
    <property type="entry name" value="SINGLE-STRANDED-DNA-SPECIFIC EXONUCLEASE RECJ"/>
    <property type="match status" value="1"/>
</dbReference>
<dbReference type="InterPro" id="IPR038763">
    <property type="entry name" value="DHH_sf"/>
</dbReference>
<dbReference type="EMBL" id="AP023366">
    <property type="protein sequence ID" value="BCJ88136.1"/>
    <property type="molecule type" value="Genomic_DNA"/>
</dbReference>
<organism evidence="10 11">
    <name type="scientific">Effusibacillus dendaii</name>
    <dbReference type="NCBI Taxonomy" id="2743772"/>
    <lineage>
        <taxon>Bacteria</taxon>
        <taxon>Bacillati</taxon>
        <taxon>Bacillota</taxon>
        <taxon>Bacilli</taxon>
        <taxon>Bacillales</taxon>
        <taxon>Alicyclobacillaceae</taxon>
        <taxon>Effusibacillus</taxon>
    </lineage>
</organism>
<evidence type="ECO:0000313" key="11">
    <source>
        <dbReference type="Proteomes" id="UP000593802"/>
    </source>
</evidence>
<dbReference type="GO" id="GO:0006281">
    <property type="term" value="P:DNA repair"/>
    <property type="evidence" value="ECO:0007669"/>
    <property type="project" value="InterPro"/>
</dbReference>
<dbReference type="Pfam" id="PF10141">
    <property type="entry name" value="ssDNA-exonuc_C"/>
    <property type="match status" value="1"/>
</dbReference>
<keyword evidence="5 10" id="KW-0269">Exonuclease</keyword>
<accession>A0A7I8DGX8</accession>
<dbReference type="InterPro" id="IPR001667">
    <property type="entry name" value="DDH_dom"/>
</dbReference>
<dbReference type="AlphaFoldDB" id="A0A7I8DGX8"/>
<dbReference type="KEGG" id="eff:skT53_31210"/>
<dbReference type="Gene3D" id="3.10.310.30">
    <property type="match status" value="1"/>
</dbReference>
<feature type="domain" description="Single-stranded-DNA-specific exonuclease RecJ C-terminal" evidence="8">
    <location>
        <begin position="565"/>
        <end position="785"/>
    </location>
</feature>
<evidence type="ECO:0000259" key="9">
    <source>
        <dbReference type="Pfam" id="PF17768"/>
    </source>
</evidence>
<dbReference type="Pfam" id="PF17768">
    <property type="entry name" value="RecJ_OB"/>
    <property type="match status" value="1"/>
</dbReference>
<dbReference type="InterPro" id="IPR051673">
    <property type="entry name" value="SSDNA_exonuclease_RecJ"/>
</dbReference>
<evidence type="ECO:0000256" key="2">
    <source>
        <dbReference type="ARBA" id="ARBA00019841"/>
    </source>
</evidence>
<keyword evidence="4" id="KW-0378">Hydrolase</keyword>
<name>A0A7I8DGX8_9BACL</name>
<comment type="similarity">
    <text evidence="1">Belongs to the RecJ family.</text>
</comment>
<evidence type="ECO:0000259" key="7">
    <source>
        <dbReference type="Pfam" id="PF02272"/>
    </source>
</evidence>
<dbReference type="InterPro" id="IPR003156">
    <property type="entry name" value="DHHA1_dom"/>
</dbReference>
<dbReference type="GO" id="GO:0003676">
    <property type="term" value="F:nucleic acid binding"/>
    <property type="evidence" value="ECO:0007669"/>
    <property type="project" value="InterPro"/>
</dbReference>
<dbReference type="Pfam" id="PF01368">
    <property type="entry name" value="DHH"/>
    <property type="match status" value="1"/>
</dbReference>
<evidence type="ECO:0000259" key="8">
    <source>
        <dbReference type="Pfam" id="PF10141"/>
    </source>
</evidence>
<evidence type="ECO:0000259" key="6">
    <source>
        <dbReference type="Pfam" id="PF01368"/>
    </source>
</evidence>
<evidence type="ECO:0000313" key="10">
    <source>
        <dbReference type="EMBL" id="BCJ88136.1"/>
    </source>
</evidence>
<keyword evidence="11" id="KW-1185">Reference proteome</keyword>
<dbReference type="Proteomes" id="UP000593802">
    <property type="component" value="Chromosome"/>
</dbReference>
<feature type="domain" description="DDH" evidence="6">
    <location>
        <begin position="81"/>
        <end position="225"/>
    </location>
</feature>
<dbReference type="GO" id="GO:0006310">
    <property type="term" value="P:DNA recombination"/>
    <property type="evidence" value="ECO:0007669"/>
    <property type="project" value="InterPro"/>
</dbReference>
<dbReference type="NCBIfam" id="TIGR00644">
    <property type="entry name" value="recJ"/>
    <property type="match status" value="1"/>
</dbReference>
<dbReference type="GO" id="GO:0008409">
    <property type="term" value="F:5'-3' exonuclease activity"/>
    <property type="evidence" value="ECO:0007669"/>
    <property type="project" value="InterPro"/>
</dbReference>
<evidence type="ECO:0000256" key="4">
    <source>
        <dbReference type="ARBA" id="ARBA00022801"/>
    </source>
</evidence>
<feature type="domain" description="RecJ OB" evidence="9">
    <location>
        <begin position="452"/>
        <end position="558"/>
    </location>
</feature>
<feature type="domain" description="DHHA1" evidence="7">
    <location>
        <begin position="345"/>
        <end position="438"/>
    </location>
</feature>
<protein>
    <recommendedName>
        <fullName evidence="2">Single-stranded-DNA-specific exonuclease RecJ</fullName>
    </recommendedName>
</protein>
<dbReference type="Gene3D" id="3.90.1640.30">
    <property type="match status" value="1"/>
</dbReference>
<dbReference type="SUPFAM" id="SSF64182">
    <property type="entry name" value="DHH phosphoesterases"/>
    <property type="match status" value="1"/>
</dbReference>
<proteinExistence type="inferred from homology"/>
<sequence>MKIEKRWLAAESDSTHAEKLAEQLGVSPLIARLLINRGLTDAVAARRFLEPDRLGFYDPYLMKDMDKAVTRIRQAIDQQERIMVYGDYDADGATSTSLMYLALAQQGADVEYYIPDRFEEGYGLNGPALQQAKENGFQLVITVDNGIAAVEEVRLANELGLDLIVTDHHTPPEILPDAYAILNPKQPGCPYPDKMLAGVGVAFKLAQALFGRLPEEYLDLAVIGTVADLAPLVDENRLFAVYGLERINQSPRVGIKALIDVSGLTDKRITAGHIGFSFGPRINAAGRLDSAANAVELLITEEEGRARSLAYFLDKRNQERQEISAQIFEEAVAEVQAHPEWLESRVLVVAKENWNAGVIGIVASRLVEQYYRPVLMISLQAGEGKGSGRSIDGFHLYNAMYQCRDLFDHFGGHKMAAGFSLGEERIGELRDRLNQIAEAVLTPDDLRPKVNVDAEVDLLEVDTDLVASIEKLAPFGFGNPSPKLQLTGLEVERCRAVGQDGAHLQLTVGLGAARLTGIAFRRGEEAALIHRWPRLDLVGGLTINEWNGNRTVQLVIDDWRPNQAQVIDCRHVKDKQTWLNEQAGTKDLTVVCFHKESVAETRRALEQYPWQEPHQQSVLLADGKGVLQPVYTSGKQNGLLSGESDRPLPPVTDFPLSGHIVFYDLPQTLDQYRNVVDLIGGTYCLYLLHGQSDRKWLEQRIRQHLPDRQMFARIYKILQESGACTDEELRRRLQPAYHAAADFVLSVFVELGFAVQEGNTYYVNKESPKRSLEESTLYRERKAGVQSYVDVMRELLDASSDQTTANLMVLLASPQKRSLQA</sequence>
<reference evidence="10 11" key="1">
    <citation type="submission" date="2020-08" db="EMBL/GenBank/DDBJ databases">
        <title>Complete Genome Sequence of Effusibacillus dendaii Strain skT53, Isolated from Farmland soil.</title>
        <authorList>
            <person name="Konishi T."/>
            <person name="Kawasaki H."/>
        </authorList>
    </citation>
    <scope>NUCLEOTIDE SEQUENCE [LARGE SCALE GENOMIC DNA]</scope>
    <source>
        <strain evidence="11">skT53</strain>
    </source>
</reference>
<dbReference type="RefSeq" id="WP_200758792.1">
    <property type="nucleotide sequence ID" value="NZ_AP023366.1"/>
</dbReference>
<dbReference type="Pfam" id="PF02272">
    <property type="entry name" value="DHHA1"/>
    <property type="match status" value="1"/>
</dbReference>
<dbReference type="InterPro" id="IPR004610">
    <property type="entry name" value="RecJ"/>
</dbReference>